<evidence type="ECO:0008006" key="3">
    <source>
        <dbReference type="Google" id="ProtNLM"/>
    </source>
</evidence>
<evidence type="ECO:0000313" key="1">
    <source>
        <dbReference type="EMBL" id="GAA3935858.1"/>
    </source>
</evidence>
<keyword evidence="2" id="KW-1185">Reference proteome</keyword>
<evidence type="ECO:0000313" key="2">
    <source>
        <dbReference type="Proteomes" id="UP001501565"/>
    </source>
</evidence>
<dbReference type="Gene3D" id="3.40.50.300">
    <property type="entry name" value="P-loop containing nucleotide triphosphate hydrolases"/>
    <property type="match status" value="1"/>
</dbReference>
<protein>
    <recommendedName>
        <fullName evidence="3">Uridine kinase</fullName>
    </recommendedName>
</protein>
<proteinExistence type="predicted"/>
<name>A0ABP7N5H8_9GAMM</name>
<dbReference type="InterPro" id="IPR027417">
    <property type="entry name" value="P-loop_NTPase"/>
</dbReference>
<accession>A0ABP7N5H8</accession>
<dbReference type="Proteomes" id="UP001501565">
    <property type="component" value="Unassembled WGS sequence"/>
</dbReference>
<dbReference type="RefSeq" id="WP_344799940.1">
    <property type="nucleotide sequence ID" value="NZ_BAABBN010000012.1"/>
</dbReference>
<comment type="caution">
    <text evidence="1">The sequence shown here is derived from an EMBL/GenBank/DDBJ whole genome shotgun (WGS) entry which is preliminary data.</text>
</comment>
<dbReference type="SUPFAM" id="SSF52540">
    <property type="entry name" value="P-loop containing nucleoside triphosphate hydrolases"/>
    <property type="match status" value="1"/>
</dbReference>
<sequence>MNNCVTLDQLVLSLLTQGELKKPLVVGVSGIDGSGKGFIGEKLKRALTARGVNTYLIGIDGWLSDIDPRSGTESPAKIFYEQGVRLSAFVEEILTPLKMQGYLDVVVQQTTPSSDETRFDRRFCLEHPDVVIIEGIFLFQPTIELDYRVWIDCSFETALDRALSRNQEGLTEEALLTDYRQIYFPAQKHHFEVDQPKLRADVILNNDPALQ</sequence>
<reference evidence="2" key="1">
    <citation type="journal article" date="2019" name="Int. J. Syst. Evol. Microbiol.">
        <title>The Global Catalogue of Microorganisms (GCM) 10K type strain sequencing project: providing services to taxonomists for standard genome sequencing and annotation.</title>
        <authorList>
            <consortium name="The Broad Institute Genomics Platform"/>
            <consortium name="The Broad Institute Genome Sequencing Center for Infectious Disease"/>
            <person name="Wu L."/>
            <person name="Ma J."/>
        </authorList>
    </citation>
    <scope>NUCLEOTIDE SEQUENCE [LARGE SCALE GENOMIC DNA]</scope>
    <source>
        <strain evidence="2">JCM 17551</strain>
    </source>
</reference>
<organism evidence="1 2">
    <name type="scientific">Litoribacillus peritrichatus</name>
    <dbReference type="NCBI Taxonomy" id="718191"/>
    <lineage>
        <taxon>Bacteria</taxon>
        <taxon>Pseudomonadati</taxon>
        <taxon>Pseudomonadota</taxon>
        <taxon>Gammaproteobacteria</taxon>
        <taxon>Oceanospirillales</taxon>
        <taxon>Oceanospirillaceae</taxon>
        <taxon>Litoribacillus</taxon>
    </lineage>
</organism>
<dbReference type="EMBL" id="BAABBN010000012">
    <property type="protein sequence ID" value="GAA3935858.1"/>
    <property type="molecule type" value="Genomic_DNA"/>
</dbReference>
<gene>
    <name evidence="1" type="ORF">GCM10022277_35430</name>
</gene>